<dbReference type="GO" id="GO:0005634">
    <property type="term" value="C:nucleus"/>
    <property type="evidence" value="ECO:0007669"/>
    <property type="project" value="UniProtKB-SubCell"/>
</dbReference>
<dbReference type="VEuPathDB" id="VectorBase:AFUN2_008730"/>
<dbReference type="PROSITE" id="PS51253">
    <property type="entry name" value="HTH_CENPB"/>
    <property type="match status" value="1"/>
</dbReference>
<feature type="region of interest" description="Disordered" evidence="4">
    <location>
        <begin position="521"/>
        <end position="540"/>
    </location>
</feature>
<name>A0A182RBV7_ANOFN</name>
<dbReference type="InterPro" id="IPR006600">
    <property type="entry name" value="HTH_CenpB_DNA-bd_dom"/>
</dbReference>
<dbReference type="AlphaFoldDB" id="A0A182RBV7"/>
<evidence type="ECO:0000256" key="2">
    <source>
        <dbReference type="ARBA" id="ARBA00023125"/>
    </source>
</evidence>
<sequence>MESKVLEYKVMESKPMEYKVMESKPMESITPAILRRRKKTMLTLAQKISLIHRHDAGETPQDLAKSYQIGEQTARDIIKQRDKIWKFVQNCESSEGPVKRKSMKVSSFEELDARMLSWYNENRTAGIPVTSAMCIDQAKYLHETLGLKRAFNASSGWLSRFKQRYGISGVYTHSTAKGGSTTNAGRYCYQFQQVMQNEDWLPDQIYNVDETGMYWNSLPSKFGSTGSDMNITNERIMVICCTNATGTHKLDLTIVIKSKNPWNLKEEELPQTALNYYEAKGGWVSKEIFRHWFEYKWIPEVREFLTNKLLPLRAILLLDTAPCHITDTSLRSEDGCMVVRFMPTDVANLVQPMQQGIVSLLKWNYRTDLLKQCQNDDKHVMHRKLEDAAIGLKNAWSKVLPQSIKSAWSKLIPDTEQYVVENEIIQVTNDNESCVVMMDHQTGMVMDFEDVEEIEGVEQIEGITGEGEEMDDDIQEDPEGAEEEIQQIEEIEHVSVEQWYNTNEAIIVKEENMVEVAVEFSELNENPGDSGDNSGDEGTDKRLELHTALTSVETLLGFVDHRGLEMDDKKAFKQIRADVRKLMKSLELKKNKPAAILS</sequence>
<dbReference type="InterPro" id="IPR004875">
    <property type="entry name" value="DDE_SF_endonuclease_dom"/>
</dbReference>
<evidence type="ECO:0000313" key="6">
    <source>
        <dbReference type="EnsemblMetazoa" id="AFUN003672-PA"/>
    </source>
</evidence>
<evidence type="ECO:0000256" key="1">
    <source>
        <dbReference type="ARBA" id="ARBA00004123"/>
    </source>
</evidence>
<keyword evidence="3" id="KW-0539">Nucleus</keyword>
<dbReference type="InterPro" id="IPR050863">
    <property type="entry name" value="CenT-Element_Derived"/>
</dbReference>
<protein>
    <recommendedName>
        <fullName evidence="5">HTH CENPB-type domain-containing protein</fullName>
    </recommendedName>
</protein>
<evidence type="ECO:0000256" key="3">
    <source>
        <dbReference type="ARBA" id="ARBA00023242"/>
    </source>
</evidence>
<dbReference type="Gene3D" id="1.10.10.60">
    <property type="entry name" value="Homeodomain-like"/>
    <property type="match status" value="2"/>
</dbReference>
<dbReference type="GO" id="GO:0003677">
    <property type="term" value="F:DNA binding"/>
    <property type="evidence" value="ECO:0007669"/>
    <property type="project" value="UniProtKB-KW"/>
</dbReference>
<dbReference type="STRING" id="62324.A0A182RBV7"/>
<dbReference type="PANTHER" id="PTHR19303:SF16">
    <property type="entry name" value="JERKY PROTEIN HOMOLOG-LIKE"/>
    <property type="match status" value="1"/>
</dbReference>
<dbReference type="Pfam" id="PF04218">
    <property type="entry name" value="CENP-B_N"/>
    <property type="match status" value="1"/>
</dbReference>
<accession>A0A182RBV7</accession>
<dbReference type="InterPro" id="IPR007889">
    <property type="entry name" value="HTH_Psq"/>
</dbReference>
<dbReference type="InterPro" id="IPR009057">
    <property type="entry name" value="Homeodomain-like_sf"/>
</dbReference>
<reference evidence="6" key="1">
    <citation type="submission" date="2020-05" db="UniProtKB">
        <authorList>
            <consortium name="EnsemblMetazoa"/>
        </authorList>
    </citation>
    <scope>IDENTIFICATION</scope>
    <source>
        <strain evidence="6">FUMOZ</strain>
    </source>
</reference>
<proteinExistence type="predicted"/>
<comment type="subcellular location">
    <subcellularLocation>
        <location evidence="1">Nucleus</location>
    </subcellularLocation>
</comment>
<keyword evidence="2" id="KW-0238">DNA-binding</keyword>
<dbReference type="Pfam" id="PF03221">
    <property type="entry name" value="HTH_Tnp_Tc5"/>
    <property type="match status" value="1"/>
</dbReference>
<evidence type="ECO:0000256" key="4">
    <source>
        <dbReference type="SAM" id="MobiDB-lite"/>
    </source>
</evidence>
<dbReference type="PANTHER" id="PTHR19303">
    <property type="entry name" value="TRANSPOSON"/>
    <property type="match status" value="1"/>
</dbReference>
<dbReference type="SMART" id="SM00674">
    <property type="entry name" value="CENPB"/>
    <property type="match status" value="1"/>
</dbReference>
<organism evidence="6">
    <name type="scientific">Anopheles funestus</name>
    <name type="common">African malaria mosquito</name>
    <dbReference type="NCBI Taxonomy" id="62324"/>
    <lineage>
        <taxon>Eukaryota</taxon>
        <taxon>Metazoa</taxon>
        <taxon>Ecdysozoa</taxon>
        <taxon>Arthropoda</taxon>
        <taxon>Hexapoda</taxon>
        <taxon>Insecta</taxon>
        <taxon>Pterygota</taxon>
        <taxon>Neoptera</taxon>
        <taxon>Endopterygota</taxon>
        <taxon>Diptera</taxon>
        <taxon>Nematocera</taxon>
        <taxon>Culicoidea</taxon>
        <taxon>Culicidae</taxon>
        <taxon>Anophelinae</taxon>
        <taxon>Anopheles</taxon>
    </lineage>
</organism>
<evidence type="ECO:0000259" key="5">
    <source>
        <dbReference type="PROSITE" id="PS51253"/>
    </source>
</evidence>
<dbReference type="EnsemblMetazoa" id="AFUN003672-RA">
    <property type="protein sequence ID" value="AFUN003672-PA"/>
    <property type="gene ID" value="AFUN003672"/>
</dbReference>
<dbReference type="Pfam" id="PF03184">
    <property type="entry name" value="DDE_1"/>
    <property type="match status" value="1"/>
</dbReference>
<dbReference type="VEuPathDB" id="VectorBase:AFUN003672"/>
<dbReference type="SUPFAM" id="SSF46689">
    <property type="entry name" value="Homeodomain-like"/>
    <property type="match status" value="2"/>
</dbReference>
<feature type="domain" description="HTH CENPB-type" evidence="5">
    <location>
        <begin position="99"/>
        <end position="171"/>
    </location>
</feature>